<dbReference type="InterPro" id="IPR004107">
    <property type="entry name" value="Integrase_SAM-like_N"/>
</dbReference>
<dbReference type="RefSeq" id="WP_066893933.1">
    <property type="nucleotide sequence ID" value="NZ_LZDN01000040.1"/>
</dbReference>
<dbReference type="NCBIfam" id="TIGR02225">
    <property type="entry name" value="recomb_XerD"/>
    <property type="match status" value="1"/>
</dbReference>
<dbReference type="NCBIfam" id="NF001399">
    <property type="entry name" value="PRK00283.1"/>
    <property type="match status" value="1"/>
</dbReference>
<evidence type="ECO:0000313" key="13">
    <source>
        <dbReference type="EMBL" id="OBX48877.1"/>
    </source>
</evidence>
<evidence type="ECO:0000256" key="6">
    <source>
        <dbReference type="ARBA" id="ARBA00022908"/>
    </source>
</evidence>
<feature type="active site" evidence="10">
    <location>
        <position position="184"/>
    </location>
</feature>
<keyword evidence="9 10" id="KW-0131">Cell cycle</keyword>
<evidence type="ECO:0000256" key="10">
    <source>
        <dbReference type="HAMAP-Rule" id="MF_01808"/>
    </source>
</evidence>
<feature type="active site" evidence="10">
    <location>
        <position position="160"/>
    </location>
</feature>
<feature type="active site" evidence="10">
    <location>
        <position position="266"/>
    </location>
</feature>
<evidence type="ECO:0000256" key="9">
    <source>
        <dbReference type="ARBA" id="ARBA00023306"/>
    </source>
</evidence>
<dbReference type="InterPro" id="IPR023009">
    <property type="entry name" value="Tyrosine_recombinase_XerC/XerD"/>
</dbReference>
<dbReference type="GO" id="GO:0051301">
    <property type="term" value="P:cell division"/>
    <property type="evidence" value="ECO:0007669"/>
    <property type="project" value="UniProtKB-KW"/>
</dbReference>
<feature type="active site" evidence="10">
    <location>
        <position position="263"/>
    </location>
</feature>
<dbReference type="AlphaFoldDB" id="A0A1B8PID8"/>
<protein>
    <recommendedName>
        <fullName evidence="10">Tyrosine recombinase XerC</fullName>
    </recommendedName>
</protein>
<comment type="similarity">
    <text evidence="10">Belongs to the 'phage' integrase family. XerC subfamily.</text>
</comment>
<evidence type="ECO:0000256" key="4">
    <source>
        <dbReference type="ARBA" id="ARBA00022618"/>
    </source>
</evidence>
<dbReference type="InterPro" id="IPR010998">
    <property type="entry name" value="Integrase_recombinase_N"/>
</dbReference>
<dbReference type="HAMAP" id="MF_01808">
    <property type="entry name" value="Recomb_XerC_XerD"/>
    <property type="match status" value="1"/>
</dbReference>
<feature type="domain" description="Tyr recombinase" evidence="11">
    <location>
        <begin position="120"/>
        <end position="311"/>
    </location>
</feature>
<feature type="active site" description="O-(3'-phospho-DNA)-tyrosine intermediate" evidence="10">
    <location>
        <position position="298"/>
    </location>
</feature>
<dbReference type="GO" id="GO:0009037">
    <property type="term" value="F:tyrosine-based site-specific recombinase activity"/>
    <property type="evidence" value="ECO:0007669"/>
    <property type="project" value="UniProtKB-UniRule"/>
</dbReference>
<dbReference type="SUPFAM" id="SSF56349">
    <property type="entry name" value="DNA breaking-rejoining enzymes"/>
    <property type="match status" value="1"/>
</dbReference>
<evidence type="ECO:0000256" key="7">
    <source>
        <dbReference type="ARBA" id="ARBA00023125"/>
    </source>
</evidence>
<keyword evidence="4 10" id="KW-0132">Cell division</keyword>
<comment type="subunit">
    <text evidence="10">Forms a cyclic heterotetrameric complex composed of two molecules of XerC and two molecules of XerD.</text>
</comment>
<evidence type="ECO:0000256" key="2">
    <source>
        <dbReference type="ARBA" id="ARBA00010450"/>
    </source>
</evidence>
<comment type="function">
    <text evidence="10">Site-specific tyrosine recombinase, which acts by catalyzing the cutting and rejoining of the recombining DNA molecules. The XerC-XerD complex is essential to convert dimers of the bacterial chromosome into monomers to permit their segregation at cell division. It also contributes to the segregational stability of plasmids.</text>
</comment>
<feature type="active site" evidence="10">
    <location>
        <position position="289"/>
    </location>
</feature>
<comment type="caution">
    <text evidence="13">The sequence shown here is derived from an EMBL/GenBank/DDBJ whole genome shotgun (WGS) entry which is preliminary data.</text>
</comment>
<dbReference type="Proteomes" id="UP000092671">
    <property type="component" value="Unassembled WGS sequence"/>
</dbReference>
<sequence length="317" mass="35638">MSKTRANKPRLPSLTTTDTDPDYLTQFRINMLARGLATRTRNAYIRDLRICLKSSKRALPNWQETDVAGCLVYLHNQGKSPRTQARMLASLRQFFLWQVGDGVRDDNPCQNIKNPKADKPLPKTLSEDDITKLLDAPDMTTILGMRDKAMLEVMYACGLRVSELVNLSLDELNLNAGWLQITGKGNKTRLIPLGEYAQNALQNYLVRRHELIAGKSGKVGTKGVICQAVFLTEQGGYMTRHNFWHLIKKYALLAGITTDISPHTLRHAFATHLLNHGADLRSIQLLLGHSDLSTTQIYTHVATARLQALHEEHHPRG</sequence>
<evidence type="ECO:0000259" key="12">
    <source>
        <dbReference type="PROSITE" id="PS51900"/>
    </source>
</evidence>
<dbReference type="OrthoDB" id="9801717at2"/>
<gene>
    <name evidence="10" type="primary">xerC</name>
    <name evidence="13" type="ORF">A9Z60_04370</name>
</gene>
<dbReference type="InterPro" id="IPR044068">
    <property type="entry name" value="CB"/>
</dbReference>
<evidence type="ECO:0000256" key="8">
    <source>
        <dbReference type="ARBA" id="ARBA00023172"/>
    </source>
</evidence>
<dbReference type="Gene3D" id="1.10.443.10">
    <property type="entry name" value="Intergrase catalytic core"/>
    <property type="match status" value="1"/>
</dbReference>
<dbReference type="InterPro" id="IPR011932">
    <property type="entry name" value="Recomb_XerD"/>
</dbReference>
<dbReference type="CDD" id="cd00798">
    <property type="entry name" value="INT_XerDC_C"/>
    <property type="match status" value="1"/>
</dbReference>
<feature type="domain" description="Core-binding (CB)" evidence="12">
    <location>
        <begin position="14"/>
        <end position="99"/>
    </location>
</feature>
<evidence type="ECO:0000259" key="11">
    <source>
        <dbReference type="PROSITE" id="PS51898"/>
    </source>
</evidence>
<dbReference type="PANTHER" id="PTHR30349">
    <property type="entry name" value="PHAGE INTEGRASE-RELATED"/>
    <property type="match status" value="1"/>
</dbReference>
<evidence type="ECO:0000256" key="5">
    <source>
        <dbReference type="ARBA" id="ARBA00022829"/>
    </source>
</evidence>
<dbReference type="Gene3D" id="1.10.150.130">
    <property type="match status" value="1"/>
</dbReference>
<dbReference type="PROSITE" id="PS51900">
    <property type="entry name" value="CB"/>
    <property type="match status" value="1"/>
</dbReference>
<proteinExistence type="inferred from homology"/>
<reference evidence="13 14" key="1">
    <citation type="submission" date="2016-06" db="EMBL/GenBank/DDBJ databases">
        <title>Draft genome of Moraxella nonliquefaciens CCUG 60284.</title>
        <authorList>
            <person name="Salva-Serra F."/>
            <person name="Engstrom-Jakobsson H."/>
            <person name="Thorell K."/>
            <person name="Gonzales-Siles L."/>
            <person name="Karlsson R."/>
            <person name="Boulund F."/>
            <person name="Engstrand L."/>
            <person name="Kristiansson E."/>
            <person name="Moore E."/>
        </authorList>
    </citation>
    <scope>NUCLEOTIDE SEQUENCE [LARGE SCALE GENOMIC DNA]</scope>
    <source>
        <strain evidence="13 14">CCUG 60284</strain>
    </source>
</reference>
<dbReference type="InterPro" id="IPR011010">
    <property type="entry name" value="DNA_brk_join_enz"/>
</dbReference>
<keyword evidence="3 10" id="KW-0963">Cytoplasm</keyword>
<dbReference type="Pfam" id="PF00589">
    <property type="entry name" value="Phage_integrase"/>
    <property type="match status" value="1"/>
</dbReference>
<dbReference type="InterPro" id="IPR013762">
    <property type="entry name" value="Integrase-like_cat_sf"/>
</dbReference>
<evidence type="ECO:0000256" key="3">
    <source>
        <dbReference type="ARBA" id="ARBA00022490"/>
    </source>
</evidence>
<keyword evidence="5 10" id="KW-0159">Chromosome partition</keyword>
<evidence type="ECO:0000256" key="1">
    <source>
        <dbReference type="ARBA" id="ARBA00004496"/>
    </source>
</evidence>
<dbReference type="EMBL" id="LZDN01000040">
    <property type="protein sequence ID" value="OBX48877.1"/>
    <property type="molecule type" value="Genomic_DNA"/>
</dbReference>
<dbReference type="InterPro" id="IPR002104">
    <property type="entry name" value="Integrase_catalytic"/>
</dbReference>
<evidence type="ECO:0000313" key="14">
    <source>
        <dbReference type="Proteomes" id="UP000092671"/>
    </source>
</evidence>
<comment type="similarity">
    <text evidence="2">Belongs to the 'phage' integrase family. XerD subfamily.</text>
</comment>
<accession>A0A1B8PID8</accession>
<dbReference type="GO" id="GO:0007059">
    <property type="term" value="P:chromosome segregation"/>
    <property type="evidence" value="ECO:0007669"/>
    <property type="project" value="UniProtKB-UniRule"/>
</dbReference>
<dbReference type="InterPro" id="IPR050090">
    <property type="entry name" value="Tyrosine_recombinase_XerCD"/>
</dbReference>
<organism evidence="13 14">
    <name type="scientific">Moraxella nonliquefaciens</name>
    <dbReference type="NCBI Taxonomy" id="478"/>
    <lineage>
        <taxon>Bacteria</taxon>
        <taxon>Pseudomonadati</taxon>
        <taxon>Pseudomonadota</taxon>
        <taxon>Gammaproteobacteria</taxon>
        <taxon>Moraxellales</taxon>
        <taxon>Moraxellaceae</taxon>
        <taxon>Moraxella</taxon>
    </lineage>
</organism>
<dbReference type="Pfam" id="PF02899">
    <property type="entry name" value="Phage_int_SAM_1"/>
    <property type="match status" value="1"/>
</dbReference>
<name>A0A1B8PID8_MORNO</name>
<dbReference type="GO" id="GO:0005737">
    <property type="term" value="C:cytoplasm"/>
    <property type="evidence" value="ECO:0007669"/>
    <property type="project" value="UniProtKB-SubCell"/>
</dbReference>
<dbReference type="PANTHER" id="PTHR30349:SF90">
    <property type="entry name" value="TYROSINE RECOMBINASE XERD"/>
    <property type="match status" value="1"/>
</dbReference>
<keyword evidence="7 10" id="KW-0238">DNA-binding</keyword>
<dbReference type="GO" id="GO:0006313">
    <property type="term" value="P:DNA transposition"/>
    <property type="evidence" value="ECO:0007669"/>
    <property type="project" value="UniProtKB-UniRule"/>
</dbReference>
<dbReference type="PROSITE" id="PS51898">
    <property type="entry name" value="TYR_RECOMBINASE"/>
    <property type="match status" value="1"/>
</dbReference>
<dbReference type="GO" id="GO:0003677">
    <property type="term" value="F:DNA binding"/>
    <property type="evidence" value="ECO:0007669"/>
    <property type="project" value="UniProtKB-UniRule"/>
</dbReference>
<keyword evidence="8 10" id="KW-0233">DNA recombination</keyword>
<comment type="subcellular location">
    <subcellularLocation>
        <location evidence="1 10">Cytoplasm</location>
    </subcellularLocation>
</comment>
<keyword evidence="6 10" id="KW-0229">DNA integration</keyword>